<keyword evidence="2" id="KW-0812">Transmembrane</keyword>
<dbReference type="PROSITE" id="PS01124">
    <property type="entry name" value="HTH_ARAC_FAMILY_2"/>
    <property type="match status" value="1"/>
</dbReference>
<dbReference type="Gene3D" id="1.10.10.60">
    <property type="entry name" value="Homeodomain-like"/>
    <property type="match status" value="1"/>
</dbReference>
<comment type="caution">
    <text evidence="4">The sequence shown here is derived from an EMBL/GenBank/DDBJ whole genome shotgun (WGS) entry which is preliminary data.</text>
</comment>
<accession>A0A136A0S6</accession>
<evidence type="ECO:0000313" key="5">
    <source>
        <dbReference type="Proteomes" id="UP000070299"/>
    </source>
</evidence>
<dbReference type="GO" id="GO:0043565">
    <property type="term" value="F:sequence-specific DNA binding"/>
    <property type="evidence" value="ECO:0007669"/>
    <property type="project" value="InterPro"/>
</dbReference>
<dbReference type="RefSeq" id="WP_068375562.1">
    <property type="nucleotide sequence ID" value="NZ_LSNE01000005.1"/>
</dbReference>
<keyword evidence="5" id="KW-1185">Reference proteome</keyword>
<name>A0A136A0S6_9ALTE</name>
<reference evidence="5" key="1">
    <citation type="submission" date="2016-02" db="EMBL/GenBank/DDBJ databases">
        <authorList>
            <person name="Schultz-Johansen M."/>
            <person name="Glaring M.A."/>
            <person name="Bech P.K."/>
            <person name="Stougaard P."/>
        </authorList>
    </citation>
    <scope>NUCLEOTIDE SEQUENCE [LARGE SCALE GENOMIC DNA]</scope>
    <source>
        <strain evidence="5">S66</strain>
    </source>
</reference>
<keyword evidence="1" id="KW-0238">DNA-binding</keyword>
<feature type="domain" description="HTH araC/xylS-type" evidence="3">
    <location>
        <begin position="272"/>
        <end position="330"/>
    </location>
</feature>
<evidence type="ECO:0000256" key="2">
    <source>
        <dbReference type="SAM" id="Phobius"/>
    </source>
</evidence>
<keyword evidence="2" id="KW-0472">Membrane</keyword>
<evidence type="ECO:0000259" key="3">
    <source>
        <dbReference type="PROSITE" id="PS01124"/>
    </source>
</evidence>
<feature type="transmembrane region" description="Helical" evidence="2">
    <location>
        <begin position="219"/>
        <end position="241"/>
    </location>
</feature>
<dbReference type="GO" id="GO:0003700">
    <property type="term" value="F:DNA-binding transcription factor activity"/>
    <property type="evidence" value="ECO:0007669"/>
    <property type="project" value="InterPro"/>
</dbReference>
<dbReference type="PANTHER" id="PTHR43280:SF27">
    <property type="entry name" value="TRANSCRIPTIONAL REGULATOR MTLR"/>
    <property type="match status" value="1"/>
</dbReference>
<evidence type="ECO:0000256" key="1">
    <source>
        <dbReference type="ARBA" id="ARBA00023125"/>
    </source>
</evidence>
<dbReference type="EMBL" id="LSNE01000005">
    <property type="protein sequence ID" value="KXI28803.1"/>
    <property type="molecule type" value="Genomic_DNA"/>
</dbReference>
<dbReference type="STRING" id="1799789.AX660_11390"/>
<dbReference type="Proteomes" id="UP000070299">
    <property type="component" value="Unassembled WGS sequence"/>
</dbReference>
<gene>
    <name evidence="4" type="ORF">AX660_11390</name>
</gene>
<evidence type="ECO:0000313" key="4">
    <source>
        <dbReference type="EMBL" id="KXI28803.1"/>
    </source>
</evidence>
<proteinExistence type="predicted"/>
<sequence>MFQKTPLRYVAIAACSASVIIILTVIRFATIEVNLFPAPDSTFPWKPLYSADNIQGGDSSMVVHEDIYHLNFDFTLSRHYLYAYASFNLVFEDPSTPNILLDLTAYSTAKLRIRCKPQNELKFVFHLYEDNVSDFADVSSFRMAQSIFSCGESWQDIVIDLSQLNTPEWWLQIQGLNLSNQQNTLTKVREISLSSTNQSPVGVLSSVTVEELVLQGRNWTMIIVGIVSLVLIWLAFIMVIFRDALNNRSSTTYQEIAHRQLNVDSKREREIAQLLDYLLSNYSDAELSLEGSASVLGINRTKINELLKERTGQTFSGFLNKLRLTEAARL</sequence>
<feature type="non-terminal residue" evidence="4">
    <location>
        <position position="330"/>
    </location>
</feature>
<organism evidence="4 5">
    <name type="scientific">Paraglaciecola hydrolytica</name>
    <dbReference type="NCBI Taxonomy" id="1799789"/>
    <lineage>
        <taxon>Bacteria</taxon>
        <taxon>Pseudomonadati</taxon>
        <taxon>Pseudomonadota</taxon>
        <taxon>Gammaproteobacteria</taxon>
        <taxon>Alteromonadales</taxon>
        <taxon>Alteromonadaceae</taxon>
        <taxon>Paraglaciecola</taxon>
    </lineage>
</organism>
<feature type="transmembrane region" description="Helical" evidence="2">
    <location>
        <begin position="7"/>
        <end position="29"/>
    </location>
</feature>
<dbReference type="PANTHER" id="PTHR43280">
    <property type="entry name" value="ARAC-FAMILY TRANSCRIPTIONAL REGULATOR"/>
    <property type="match status" value="1"/>
</dbReference>
<dbReference type="AlphaFoldDB" id="A0A136A0S6"/>
<keyword evidence="2" id="KW-1133">Transmembrane helix</keyword>
<protein>
    <recommendedName>
        <fullName evidence="3">HTH araC/xylS-type domain-containing protein</fullName>
    </recommendedName>
</protein>
<dbReference type="InterPro" id="IPR018060">
    <property type="entry name" value="HTH_AraC"/>
</dbReference>